<gene>
    <name evidence="1" type="ORF">CMUST_10260</name>
</gene>
<accession>A0A0G3H3G2</accession>
<dbReference type="EMBL" id="CP011542">
    <property type="protein sequence ID" value="AKK06368.1"/>
    <property type="molecule type" value="Genomic_DNA"/>
</dbReference>
<keyword evidence="2" id="KW-1185">Reference proteome</keyword>
<dbReference type="OrthoDB" id="4773472at2"/>
<evidence type="ECO:0000313" key="2">
    <source>
        <dbReference type="Proteomes" id="UP000035199"/>
    </source>
</evidence>
<dbReference type="STRING" id="571915.CMUST_10260"/>
<reference evidence="2" key="2">
    <citation type="submission" date="2015-05" db="EMBL/GenBank/DDBJ databases">
        <title>Complete genome sequence of Corynebacterium mustelae DSM 45274, isolated from various tissues of a male ferret with lethal sepsis.</title>
        <authorList>
            <person name="Ruckert C."/>
            <person name="Albersmeier A."/>
            <person name="Winkler A."/>
            <person name="Tauch A."/>
        </authorList>
    </citation>
    <scope>NUCLEOTIDE SEQUENCE [LARGE SCALE GENOMIC DNA]</scope>
    <source>
        <strain evidence="2">DSM 45274</strain>
    </source>
</reference>
<dbReference type="AlphaFoldDB" id="A0A0G3H3G2"/>
<proteinExistence type="predicted"/>
<reference evidence="1 2" key="1">
    <citation type="journal article" date="2015" name="Genome Announc.">
        <title>Complete Genome Sequence of the Type Strain Corynebacterium mustelae DSM 45274, Isolated from Various Tissues of a Male Ferret with Lethal Sepsis.</title>
        <authorList>
            <person name="Ruckert C."/>
            <person name="Eimer J."/>
            <person name="Winkler A."/>
            <person name="Tauch A."/>
        </authorList>
    </citation>
    <scope>NUCLEOTIDE SEQUENCE [LARGE SCALE GENOMIC DNA]</scope>
    <source>
        <strain evidence="1 2">DSM 45274</strain>
    </source>
</reference>
<dbReference type="RefSeq" id="WP_047262409.1">
    <property type="nucleotide sequence ID" value="NZ_CP011542.1"/>
</dbReference>
<organism evidence="1 2">
    <name type="scientific">Corynebacterium mustelae</name>
    <dbReference type="NCBI Taxonomy" id="571915"/>
    <lineage>
        <taxon>Bacteria</taxon>
        <taxon>Bacillati</taxon>
        <taxon>Actinomycetota</taxon>
        <taxon>Actinomycetes</taxon>
        <taxon>Mycobacteriales</taxon>
        <taxon>Corynebacteriaceae</taxon>
        <taxon>Corynebacterium</taxon>
    </lineage>
</organism>
<evidence type="ECO:0000313" key="1">
    <source>
        <dbReference type="EMBL" id="AKK06368.1"/>
    </source>
</evidence>
<protein>
    <submittedName>
        <fullName evidence="1">Uncharacterized protein</fullName>
    </submittedName>
</protein>
<dbReference type="KEGG" id="cmv:CMUST_10260"/>
<name>A0A0G3H3G2_9CORY</name>
<dbReference type="Proteomes" id="UP000035199">
    <property type="component" value="Chromosome"/>
</dbReference>
<sequence length="154" mass="17319">MPNICFDCLVPDVEIDQLAGRFRTLSDILTRDGRVAGADISVSDNPQVAPDISKQLRQTYRDEHHELFESIEQAPRDVAQQRMTEHGLFDPDAAQIHRIMITLDSVSGSVNQIAMLYSRLLTPPAPTSDPATMLFDEQSLEIPARYPWTVIVTR</sequence>
<dbReference type="PATRIC" id="fig|571915.4.peg.2178"/>